<gene>
    <name evidence="2" type="ORF">H4683_000855</name>
</gene>
<dbReference type="AlphaFoldDB" id="A0A927MM75"/>
<name>A0A927MM75_9BACL</name>
<dbReference type="EMBL" id="JADBEL010000003">
    <property type="protein sequence ID" value="MBE1553781.1"/>
    <property type="molecule type" value="Genomic_DNA"/>
</dbReference>
<protein>
    <submittedName>
        <fullName evidence="2">Uncharacterized protein</fullName>
    </submittedName>
</protein>
<accession>A0A927MM75</accession>
<keyword evidence="1" id="KW-0472">Membrane</keyword>
<evidence type="ECO:0000256" key="1">
    <source>
        <dbReference type="SAM" id="Phobius"/>
    </source>
</evidence>
<keyword evidence="1" id="KW-0812">Transmembrane</keyword>
<dbReference type="Proteomes" id="UP000658225">
    <property type="component" value="Unassembled WGS sequence"/>
</dbReference>
<sequence>MRLKDGIFLSGIMLITLLSSTILLLFSEETEDIFLPIVKLAMGIWIIQSIFILFGHSLL</sequence>
<evidence type="ECO:0000313" key="3">
    <source>
        <dbReference type="Proteomes" id="UP000658225"/>
    </source>
</evidence>
<evidence type="ECO:0000313" key="2">
    <source>
        <dbReference type="EMBL" id="MBE1553781.1"/>
    </source>
</evidence>
<proteinExistence type="predicted"/>
<reference evidence="2" key="1">
    <citation type="submission" date="2020-10" db="EMBL/GenBank/DDBJ databases">
        <title>Genomic Encyclopedia of Type Strains, Phase IV (KMG-IV): sequencing the most valuable type-strain genomes for metagenomic binning, comparative biology and taxonomic classification.</title>
        <authorList>
            <person name="Goeker M."/>
        </authorList>
    </citation>
    <scope>NUCLEOTIDE SEQUENCE</scope>
    <source>
        <strain evidence="2">DSM 13886</strain>
    </source>
</reference>
<organism evidence="2 3">
    <name type="scientific">Sporosarcina limicola</name>
    <dbReference type="NCBI Taxonomy" id="34101"/>
    <lineage>
        <taxon>Bacteria</taxon>
        <taxon>Bacillati</taxon>
        <taxon>Bacillota</taxon>
        <taxon>Bacilli</taxon>
        <taxon>Bacillales</taxon>
        <taxon>Caryophanaceae</taxon>
        <taxon>Sporosarcina</taxon>
    </lineage>
</organism>
<feature type="transmembrane region" description="Helical" evidence="1">
    <location>
        <begin position="7"/>
        <end position="27"/>
    </location>
</feature>
<keyword evidence="3" id="KW-1185">Reference proteome</keyword>
<comment type="caution">
    <text evidence="2">The sequence shown here is derived from an EMBL/GenBank/DDBJ whole genome shotgun (WGS) entry which is preliminary data.</text>
</comment>
<feature type="transmembrane region" description="Helical" evidence="1">
    <location>
        <begin position="33"/>
        <end position="54"/>
    </location>
</feature>
<keyword evidence="1" id="KW-1133">Transmembrane helix</keyword>